<name>A0A0L8A6Q6_9GAMM</name>
<protein>
    <recommendedName>
        <fullName evidence="3">ATPase</fullName>
    </recommendedName>
</protein>
<evidence type="ECO:0000313" key="2">
    <source>
        <dbReference type="Proteomes" id="UP000036890"/>
    </source>
</evidence>
<organism evidence="1 2">
    <name type="scientific">Stenotrophomonas geniculata N1</name>
    <dbReference type="NCBI Taxonomy" id="1167641"/>
    <lineage>
        <taxon>Bacteria</taxon>
        <taxon>Pseudomonadati</taxon>
        <taxon>Pseudomonadota</taxon>
        <taxon>Gammaproteobacteria</taxon>
        <taxon>Lysobacterales</taxon>
        <taxon>Lysobacteraceae</taxon>
        <taxon>Stenotrophomonas</taxon>
    </lineage>
</organism>
<accession>A0A0L8A6Q6</accession>
<comment type="caution">
    <text evidence="1">The sequence shown here is derived from an EMBL/GenBank/DDBJ whole genome shotgun (WGS) entry which is preliminary data.</text>
</comment>
<sequence length="500" mass="56093">MAHDKLALLRSLEIGERVAEEEVEKLEKYFVETDQWRQMEAGKVDVVYGPKGSGKSALYTLLNKRENEFFDRGILLAAGENVRGATVFRSVVSDPPPSELAFQYLWKLYCLTLIANTLRSYDVRDGNATALISSLSEAGLLPASTGLPAIFKAVTSYLKSWLNRDAKSVAYELTVDATTGTPSVSRKVEFAAKTEQQSLDDIPVDELLEMADTALQGAGLKLWLLFDRLDVAFADSPELERNALRALFRAYNDIKAFSNISLKIFVRDDIWRRITEGGFTEASHITKSLTIAWSTESLLNLIVMRLLSNESIVKYCDVNPDAVRSDYDAQKALFYSLAPDKIDSGKNPQTFEWMVSRTTDGTGYPAPRELIHLLGAVRKLQILRFERGAADVEDTQIFERAPFKEALIEVSKVRYEQTLLAEYPGLREYLNQLEGEKCEQTTESLSKLWGIPIEESFRIAKRLSEVGFFTTIGDKANPSFWAAFLYRPALNLVQGKADPA</sequence>
<dbReference type="EMBL" id="AJLO02000039">
    <property type="protein sequence ID" value="KOE97854.1"/>
    <property type="molecule type" value="Genomic_DNA"/>
</dbReference>
<dbReference type="OrthoDB" id="9135569at2"/>
<dbReference type="Proteomes" id="UP000036890">
    <property type="component" value="Unassembled WGS sequence"/>
</dbReference>
<proteinExistence type="predicted"/>
<gene>
    <name evidence="1" type="ORF">W7K_18035</name>
</gene>
<evidence type="ECO:0000313" key="1">
    <source>
        <dbReference type="EMBL" id="KOE97854.1"/>
    </source>
</evidence>
<dbReference type="RefSeq" id="WP_010481681.1">
    <property type="nucleotide sequence ID" value="NZ_AJLO02000039.1"/>
</dbReference>
<dbReference type="InterPro" id="IPR059206">
    <property type="entry name" value="Sll1717-like"/>
</dbReference>
<dbReference type="AlphaFoldDB" id="A0A0L8A6Q6"/>
<evidence type="ECO:0008006" key="3">
    <source>
        <dbReference type="Google" id="ProtNLM"/>
    </source>
</evidence>
<dbReference type="NCBIfam" id="NF047389">
    <property type="entry name" value="ATPase_Sll1717"/>
    <property type="match status" value="1"/>
</dbReference>
<reference evidence="1 2" key="1">
    <citation type="journal article" date="2012" name="J. Bacteriol.">
        <title>Genome sequence of a novel nicotine-degrading strain, Pseudomonas geniculata N1.</title>
        <authorList>
            <person name="Tang H."/>
            <person name="Yu H."/>
            <person name="Tai C."/>
            <person name="Huang K."/>
            <person name="Liu Y."/>
            <person name="Wang L."/>
            <person name="Yao Y."/>
            <person name="Wu G."/>
            <person name="Xu P."/>
        </authorList>
    </citation>
    <scope>NUCLEOTIDE SEQUENCE [LARGE SCALE GENOMIC DNA]</scope>
    <source>
        <strain evidence="1 2">N1</strain>
    </source>
</reference>